<feature type="compositionally biased region" description="Polar residues" evidence="1">
    <location>
        <begin position="1"/>
        <end position="10"/>
    </location>
</feature>
<dbReference type="RefSeq" id="XP_028472751.1">
    <property type="nucleotide sequence ID" value="XM_028618863.1"/>
</dbReference>
<feature type="compositionally biased region" description="Basic and acidic residues" evidence="1">
    <location>
        <begin position="93"/>
        <end position="102"/>
    </location>
</feature>
<accession>A0A427XFV7</accession>
<dbReference type="Proteomes" id="UP000279236">
    <property type="component" value="Unassembled WGS sequence"/>
</dbReference>
<reference evidence="2 3" key="1">
    <citation type="submission" date="2018-11" db="EMBL/GenBank/DDBJ databases">
        <title>Genome sequence of Apiotrichum porosum DSM 27194.</title>
        <authorList>
            <person name="Aliyu H."/>
            <person name="Gorte O."/>
            <person name="Ochsenreither K."/>
        </authorList>
    </citation>
    <scope>NUCLEOTIDE SEQUENCE [LARGE SCALE GENOMIC DNA]</scope>
    <source>
        <strain evidence="2 3">DSM 27194</strain>
    </source>
</reference>
<keyword evidence="3" id="KW-1185">Reference proteome</keyword>
<evidence type="ECO:0000313" key="3">
    <source>
        <dbReference type="Proteomes" id="UP000279236"/>
    </source>
</evidence>
<sequence>MSHPNTNHSLRAQPPPSHPPAIHNGGPQLPPPARSRIPHPSYARSYIPRISFLDTHHNHHIAFIQDSGPQLAPLLAPPPRYPRSGRAAGMDHSPADVLHDQRYSPAGAPSNLYGSSDQDEEGANAVSELVGMLAELHTQNATAQAMQIEILSGVNRLGILSILNEKMEEISRIQLRIEAQNQTIIVQNDKIRKHELANVIPPFRRSPKQHRFCTPLPA</sequence>
<evidence type="ECO:0000313" key="2">
    <source>
        <dbReference type="EMBL" id="RSH77604.1"/>
    </source>
</evidence>
<evidence type="ECO:0000256" key="1">
    <source>
        <dbReference type="SAM" id="MobiDB-lite"/>
    </source>
</evidence>
<feature type="region of interest" description="Disordered" evidence="1">
    <location>
        <begin position="1"/>
        <end position="40"/>
    </location>
</feature>
<dbReference type="AlphaFoldDB" id="A0A427XFV7"/>
<name>A0A427XFV7_9TREE</name>
<proteinExistence type="predicted"/>
<gene>
    <name evidence="2" type="ORF">EHS24_003164</name>
</gene>
<dbReference type="GeneID" id="39587707"/>
<dbReference type="EMBL" id="RSCE01000015">
    <property type="protein sequence ID" value="RSH77604.1"/>
    <property type="molecule type" value="Genomic_DNA"/>
</dbReference>
<protein>
    <submittedName>
        <fullName evidence="2">Uncharacterized protein</fullName>
    </submittedName>
</protein>
<feature type="region of interest" description="Disordered" evidence="1">
    <location>
        <begin position="73"/>
        <end position="121"/>
    </location>
</feature>
<comment type="caution">
    <text evidence="2">The sequence shown here is derived from an EMBL/GenBank/DDBJ whole genome shotgun (WGS) entry which is preliminary data.</text>
</comment>
<organism evidence="2 3">
    <name type="scientific">Apiotrichum porosum</name>
    <dbReference type="NCBI Taxonomy" id="105984"/>
    <lineage>
        <taxon>Eukaryota</taxon>
        <taxon>Fungi</taxon>
        <taxon>Dikarya</taxon>
        <taxon>Basidiomycota</taxon>
        <taxon>Agaricomycotina</taxon>
        <taxon>Tremellomycetes</taxon>
        <taxon>Trichosporonales</taxon>
        <taxon>Trichosporonaceae</taxon>
        <taxon>Apiotrichum</taxon>
    </lineage>
</organism>